<gene>
    <name evidence="4 6" type="primary">rpsJ</name>
    <name evidence="6" type="ORF">RM531_12785</name>
</gene>
<dbReference type="Proteomes" id="UP001259982">
    <property type="component" value="Unassembled WGS sequence"/>
</dbReference>
<comment type="function">
    <text evidence="4">Involved in the binding of tRNA to the ribosomes.</text>
</comment>
<dbReference type="Pfam" id="PF00338">
    <property type="entry name" value="Ribosomal_S10"/>
    <property type="match status" value="1"/>
</dbReference>
<dbReference type="RefSeq" id="WP_311654039.1">
    <property type="nucleotide sequence ID" value="NZ_JAVRHY010000013.1"/>
</dbReference>
<evidence type="ECO:0000313" key="6">
    <source>
        <dbReference type="EMBL" id="MDT0619349.1"/>
    </source>
</evidence>
<evidence type="ECO:0000259" key="5">
    <source>
        <dbReference type="SMART" id="SM01403"/>
    </source>
</evidence>
<dbReference type="NCBIfam" id="NF001861">
    <property type="entry name" value="PRK00596.1"/>
    <property type="match status" value="1"/>
</dbReference>
<dbReference type="EMBL" id="JAVRHY010000013">
    <property type="protein sequence ID" value="MDT0619349.1"/>
    <property type="molecule type" value="Genomic_DNA"/>
</dbReference>
<dbReference type="SMART" id="SM01403">
    <property type="entry name" value="Ribosomal_S10"/>
    <property type="match status" value="1"/>
</dbReference>
<evidence type="ECO:0000256" key="3">
    <source>
        <dbReference type="ARBA" id="ARBA00023274"/>
    </source>
</evidence>
<evidence type="ECO:0000313" key="7">
    <source>
        <dbReference type="Proteomes" id="UP001259982"/>
    </source>
</evidence>
<comment type="similarity">
    <text evidence="1 4">Belongs to the universal ribosomal protein uS10 family.</text>
</comment>
<accession>A0ABU3BAP5</accession>
<dbReference type="SUPFAM" id="SSF54999">
    <property type="entry name" value="Ribosomal protein S10"/>
    <property type="match status" value="1"/>
</dbReference>
<dbReference type="GO" id="GO:0005840">
    <property type="term" value="C:ribosome"/>
    <property type="evidence" value="ECO:0007669"/>
    <property type="project" value="UniProtKB-KW"/>
</dbReference>
<comment type="caution">
    <text evidence="6">The sequence shown here is derived from an EMBL/GenBank/DDBJ whole genome shotgun (WGS) entry which is preliminary data.</text>
</comment>
<dbReference type="InterPro" id="IPR027486">
    <property type="entry name" value="Ribosomal_uS10_dom"/>
</dbReference>
<feature type="domain" description="Small ribosomal subunit protein uS10" evidence="5">
    <location>
        <begin position="8"/>
        <end position="102"/>
    </location>
</feature>
<dbReference type="InterPro" id="IPR036838">
    <property type="entry name" value="Ribosomal_uS10_dom_sf"/>
</dbReference>
<sequence length="104" mass="11928">MATSQNIRIRLKAFDHRLIDKSAREIVETAKRTGAQVHGPIPLPTRKERYTVLISPHVNKDARDQYEIRTHKRMMDIVEPTEKTVDALMKLDLAAGVDVQIKLQ</sequence>
<dbReference type="HAMAP" id="MF_00508">
    <property type="entry name" value="Ribosomal_uS10"/>
    <property type="match status" value="1"/>
</dbReference>
<dbReference type="InterPro" id="IPR018268">
    <property type="entry name" value="Ribosomal_uS10_CS"/>
</dbReference>
<dbReference type="PANTHER" id="PTHR11700">
    <property type="entry name" value="30S RIBOSOMAL PROTEIN S10 FAMILY MEMBER"/>
    <property type="match status" value="1"/>
</dbReference>
<dbReference type="InterPro" id="IPR001848">
    <property type="entry name" value="Ribosomal_uS10"/>
</dbReference>
<evidence type="ECO:0000256" key="2">
    <source>
        <dbReference type="ARBA" id="ARBA00022980"/>
    </source>
</evidence>
<evidence type="ECO:0000256" key="4">
    <source>
        <dbReference type="HAMAP-Rule" id="MF_00508"/>
    </source>
</evidence>
<comment type="subunit">
    <text evidence="4">Part of the 30S ribosomal subunit.</text>
</comment>
<reference evidence="6 7" key="1">
    <citation type="submission" date="2023-09" db="EMBL/GenBank/DDBJ databases">
        <authorList>
            <person name="Rey-Velasco X."/>
        </authorList>
    </citation>
    <scope>NUCLEOTIDE SEQUENCE [LARGE SCALE GENOMIC DNA]</scope>
    <source>
        <strain evidence="6 7">P385</strain>
    </source>
</reference>
<organism evidence="6 7">
    <name type="scientific">Spectribacter acetivorans</name>
    <dbReference type="NCBI Taxonomy" id="3075603"/>
    <lineage>
        <taxon>Bacteria</taxon>
        <taxon>Pseudomonadati</taxon>
        <taxon>Pseudomonadota</taxon>
        <taxon>Gammaproteobacteria</taxon>
        <taxon>Salinisphaerales</taxon>
        <taxon>Salinisphaeraceae</taxon>
        <taxon>Spectribacter</taxon>
    </lineage>
</organism>
<evidence type="ECO:0000256" key="1">
    <source>
        <dbReference type="ARBA" id="ARBA00007102"/>
    </source>
</evidence>
<dbReference type="PROSITE" id="PS00361">
    <property type="entry name" value="RIBOSOMAL_S10"/>
    <property type="match status" value="1"/>
</dbReference>
<dbReference type="NCBIfam" id="TIGR01049">
    <property type="entry name" value="rpsJ_bact"/>
    <property type="match status" value="1"/>
</dbReference>
<dbReference type="Gene3D" id="3.30.70.600">
    <property type="entry name" value="Ribosomal protein S10 domain"/>
    <property type="match status" value="1"/>
</dbReference>
<keyword evidence="2 4" id="KW-0689">Ribosomal protein</keyword>
<keyword evidence="3 4" id="KW-0687">Ribonucleoprotein</keyword>
<keyword evidence="7" id="KW-1185">Reference proteome</keyword>
<name>A0ABU3BAP5_9GAMM</name>
<proteinExistence type="inferred from homology"/>
<dbReference type="PRINTS" id="PR00971">
    <property type="entry name" value="RIBOSOMALS10"/>
</dbReference>
<protein>
    <recommendedName>
        <fullName evidence="4">Small ribosomal subunit protein uS10</fullName>
    </recommendedName>
</protein>